<dbReference type="InterPro" id="IPR028871">
    <property type="entry name" value="BlueCu_1_BS"/>
</dbReference>
<evidence type="ECO:0000313" key="7">
    <source>
        <dbReference type="Proteomes" id="UP000198901"/>
    </source>
</evidence>
<gene>
    <name evidence="6" type="ORF">SAMN04488090_3715</name>
</gene>
<dbReference type="PANTHER" id="PTHR38439">
    <property type="entry name" value="AURACYANIN-B"/>
    <property type="match status" value="1"/>
</dbReference>
<dbReference type="InterPro" id="IPR000923">
    <property type="entry name" value="BlueCu_1"/>
</dbReference>
<dbReference type="CDD" id="cd04233">
    <property type="entry name" value="Auracyanin"/>
    <property type="match status" value="1"/>
</dbReference>
<protein>
    <submittedName>
        <fullName evidence="6">Azurin</fullName>
    </submittedName>
</protein>
<dbReference type="RefSeq" id="WP_093205711.1">
    <property type="nucleotide sequence ID" value="NZ_FNGS01000007.1"/>
</dbReference>
<keyword evidence="2" id="KW-0479">Metal-binding</keyword>
<dbReference type="STRING" id="563176.SAMN04488090_3715"/>
<keyword evidence="7" id="KW-1185">Reference proteome</keyword>
<dbReference type="Proteomes" id="UP000198901">
    <property type="component" value="Unassembled WGS sequence"/>
</dbReference>
<evidence type="ECO:0000256" key="1">
    <source>
        <dbReference type="ARBA" id="ARBA00022448"/>
    </source>
</evidence>
<evidence type="ECO:0000256" key="2">
    <source>
        <dbReference type="ARBA" id="ARBA00022723"/>
    </source>
</evidence>
<dbReference type="Gene3D" id="2.60.40.420">
    <property type="entry name" value="Cupredoxins - blue copper proteins"/>
    <property type="match status" value="1"/>
</dbReference>
<dbReference type="AlphaFoldDB" id="A0A1G9U8F4"/>
<keyword evidence="1" id="KW-0813">Transport</keyword>
<dbReference type="OrthoDB" id="9814063at2"/>
<feature type="domain" description="Blue (type 1) copper" evidence="5">
    <location>
        <begin position="28"/>
        <end position="131"/>
    </location>
</feature>
<dbReference type="PROSITE" id="PS00196">
    <property type="entry name" value="COPPER_BLUE"/>
    <property type="match status" value="1"/>
</dbReference>
<evidence type="ECO:0000313" key="6">
    <source>
        <dbReference type="EMBL" id="SDM56102.1"/>
    </source>
</evidence>
<dbReference type="InterPro" id="IPR050845">
    <property type="entry name" value="Cu-binding_ET"/>
</dbReference>
<evidence type="ECO:0000259" key="5">
    <source>
        <dbReference type="Pfam" id="PF00127"/>
    </source>
</evidence>
<name>A0A1G9U8F4_9BACT</name>
<dbReference type="Pfam" id="PF00127">
    <property type="entry name" value="Copper-bind"/>
    <property type="match status" value="1"/>
</dbReference>
<keyword evidence="3" id="KW-0249">Electron transport</keyword>
<sequence length="343" mass="38042">MYRTLLLLCLGPLWAWGQSDTTLVIKAIAGMQYDLPRIQVKPGSRVTLILENYDDMAHNLVVTRPGARLTVVEQALKVTAEKNYVPESPLVVASTKIVIPGASEQVTFRVEEGTYSYVCTYPGHGFIMYGPLYATSKPLPPLAKDPNLAPIVKEKLGAKKEPAHAFALEYPALYRTWVPGASPAAIVVSFDGNSSYCWDAAQCRLRYAWTGGFVDNEEQWYSKGDKYSKIVGETYWKEDSLNYPLRVGSPDHIPQVRFLGYKLKDRLPTFRYLIDDIEVHETLTALPGEIGLVRRFAVVRNPSSRKIYFHASGKGSFVPTGADPAGSGLFLAQSTTFSLAVRP</sequence>
<proteinExistence type="predicted"/>
<dbReference type="GO" id="GO:0009055">
    <property type="term" value="F:electron transfer activity"/>
    <property type="evidence" value="ECO:0007669"/>
    <property type="project" value="InterPro"/>
</dbReference>
<accession>A0A1G9U8F4</accession>
<dbReference type="InterPro" id="IPR008972">
    <property type="entry name" value="Cupredoxin"/>
</dbReference>
<evidence type="ECO:0000256" key="3">
    <source>
        <dbReference type="ARBA" id="ARBA00022982"/>
    </source>
</evidence>
<dbReference type="GO" id="GO:0005507">
    <property type="term" value="F:copper ion binding"/>
    <property type="evidence" value="ECO:0007669"/>
    <property type="project" value="InterPro"/>
</dbReference>
<organism evidence="6 7">
    <name type="scientific">Siphonobacter aquaeclarae</name>
    <dbReference type="NCBI Taxonomy" id="563176"/>
    <lineage>
        <taxon>Bacteria</taxon>
        <taxon>Pseudomonadati</taxon>
        <taxon>Bacteroidota</taxon>
        <taxon>Cytophagia</taxon>
        <taxon>Cytophagales</taxon>
        <taxon>Cytophagaceae</taxon>
        <taxon>Siphonobacter</taxon>
    </lineage>
</organism>
<evidence type="ECO:0000256" key="4">
    <source>
        <dbReference type="ARBA" id="ARBA00023008"/>
    </source>
</evidence>
<dbReference type="SUPFAM" id="SSF49503">
    <property type="entry name" value="Cupredoxins"/>
    <property type="match status" value="1"/>
</dbReference>
<keyword evidence="4" id="KW-0186">Copper</keyword>
<reference evidence="6 7" key="1">
    <citation type="submission" date="2016-10" db="EMBL/GenBank/DDBJ databases">
        <authorList>
            <person name="de Groot N.N."/>
        </authorList>
    </citation>
    <scope>NUCLEOTIDE SEQUENCE [LARGE SCALE GENOMIC DNA]</scope>
    <source>
        <strain evidence="6 7">DSM 21668</strain>
    </source>
</reference>
<dbReference type="PANTHER" id="PTHR38439:SF2">
    <property type="entry name" value="OUTER MEMBRANE PROTEIN H.8"/>
    <property type="match status" value="1"/>
</dbReference>
<dbReference type="EMBL" id="FNGS01000007">
    <property type="protein sequence ID" value="SDM56102.1"/>
    <property type="molecule type" value="Genomic_DNA"/>
</dbReference>